<evidence type="ECO:0000256" key="1">
    <source>
        <dbReference type="ARBA" id="ARBA00001947"/>
    </source>
</evidence>
<comment type="cofactor">
    <cofactor evidence="1">
        <name>Zn(2+)</name>
        <dbReference type="ChEBI" id="CHEBI:29105"/>
    </cofactor>
</comment>
<keyword evidence="4" id="KW-0378">Hydrolase</keyword>
<dbReference type="OrthoDB" id="105475at2"/>
<dbReference type="Gene3D" id="3.20.20.140">
    <property type="entry name" value="Metal-dependent hydrolases"/>
    <property type="match status" value="1"/>
</dbReference>
<dbReference type="PANTHER" id="PTHR11409:SF39">
    <property type="entry name" value="ADENOSINE DEAMINASE 2"/>
    <property type="match status" value="1"/>
</dbReference>
<dbReference type="InterPro" id="IPR006330">
    <property type="entry name" value="Ado/ade_deaminase"/>
</dbReference>
<evidence type="ECO:0000313" key="7">
    <source>
        <dbReference type="EMBL" id="RXK55611.1"/>
    </source>
</evidence>
<dbReference type="PROSITE" id="PS00306">
    <property type="entry name" value="CASEIN_ALPHA_BETA"/>
    <property type="match status" value="1"/>
</dbReference>
<evidence type="ECO:0000313" key="8">
    <source>
        <dbReference type="Proteomes" id="UP000290218"/>
    </source>
</evidence>
<organism evidence="7 8">
    <name type="scientific">Oleiharenicola lentus</name>
    <dbReference type="NCBI Taxonomy" id="2508720"/>
    <lineage>
        <taxon>Bacteria</taxon>
        <taxon>Pseudomonadati</taxon>
        <taxon>Verrucomicrobiota</taxon>
        <taxon>Opitutia</taxon>
        <taxon>Opitutales</taxon>
        <taxon>Opitutaceae</taxon>
        <taxon>Oleiharenicola</taxon>
    </lineage>
</organism>
<dbReference type="SUPFAM" id="SSF51556">
    <property type="entry name" value="Metallo-dependent hydrolases"/>
    <property type="match status" value="1"/>
</dbReference>
<sequence>MRVLLLSFCLVASALAAPFSARFDEIKRTATPAQLYTFLYALPKGGDLHNHLGGSALPEWWFAVATDPARNGGDTFYTRTRFHATPATGVTLILYHTVRQHGYDALSAELKADYTRLDRLTPEQKQGWLDSLRLDRTGEGRDEFFEWIWPRLGQLGSNLPVMGEILVEIIKAYGAEGMRYLETQQGAMGFVDNAGRAIPPEAVAAYFRQRLAQPDAVASGVTVRLQSTVLRFAPRAEERLEELYRFVDAHRDLWVGLNMAGIEENNKGHPARFLAKYRELRRTIPTLPLSIHGGEMDWHDSHVRDTLLLGASRIGHGLNLIRDADTLLLLQQTRRVLIEINLISNQLLEYTPDLASHPFPEYLRTGIPVCLNTDDRGMWDSNLTDEYYTAVTAFNLSWDELVQLGRNSLAFSFAQPDVKVKLLADYEAAVTAFEKKFAAGDLAPALAGIKPVAYGYAKRKWGFEF</sequence>
<reference evidence="7 8" key="1">
    <citation type="submission" date="2019-01" db="EMBL/GenBank/DDBJ databases">
        <title>Lacunisphaera sp. strain TWA-58.</title>
        <authorList>
            <person name="Chen W.-M."/>
        </authorList>
    </citation>
    <scope>NUCLEOTIDE SEQUENCE [LARGE SCALE GENOMIC DNA]</scope>
    <source>
        <strain evidence="7 8">TWA-58</strain>
    </source>
</reference>
<dbReference type="RefSeq" id="WP_129046976.1">
    <property type="nucleotide sequence ID" value="NZ_SDHX01000001.1"/>
</dbReference>
<gene>
    <name evidence="7" type="ORF">ESB00_06910</name>
</gene>
<dbReference type="GO" id="GO:0046103">
    <property type="term" value="P:inosine biosynthetic process"/>
    <property type="evidence" value="ECO:0007669"/>
    <property type="project" value="TreeGrafter"/>
</dbReference>
<dbReference type="InterPro" id="IPR031305">
    <property type="entry name" value="Casein_CS"/>
</dbReference>
<dbReference type="InterPro" id="IPR001365">
    <property type="entry name" value="A_deaminase_dom"/>
</dbReference>
<evidence type="ECO:0000256" key="2">
    <source>
        <dbReference type="ARBA" id="ARBA00022723"/>
    </source>
</evidence>
<dbReference type="PANTHER" id="PTHR11409">
    <property type="entry name" value="ADENOSINE DEAMINASE"/>
    <property type="match status" value="1"/>
</dbReference>
<protein>
    <submittedName>
        <fullName evidence="7">Adenosine deaminase</fullName>
    </submittedName>
</protein>
<evidence type="ECO:0000259" key="6">
    <source>
        <dbReference type="Pfam" id="PF00962"/>
    </source>
</evidence>
<keyword evidence="3 5" id="KW-0732">Signal</keyword>
<evidence type="ECO:0000256" key="4">
    <source>
        <dbReference type="ARBA" id="ARBA00022801"/>
    </source>
</evidence>
<keyword evidence="2" id="KW-0479">Metal-binding</keyword>
<dbReference type="Pfam" id="PF00962">
    <property type="entry name" value="A_deaminase"/>
    <property type="match status" value="1"/>
</dbReference>
<proteinExistence type="predicted"/>
<dbReference type="GO" id="GO:0046872">
    <property type="term" value="F:metal ion binding"/>
    <property type="evidence" value="ECO:0007669"/>
    <property type="project" value="UniProtKB-KW"/>
</dbReference>
<feature type="signal peptide" evidence="5">
    <location>
        <begin position="1"/>
        <end position="16"/>
    </location>
</feature>
<accession>A0A4Q1C9U4</accession>
<dbReference type="Proteomes" id="UP000290218">
    <property type="component" value="Unassembled WGS sequence"/>
</dbReference>
<dbReference type="AlphaFoldDB" id="A0A4Q1C9U4"/>
<name>A0A4Q1C9U4_9BACT</name>
<comment type="caution">
    <text evidence="7">The sequence shown here is derived from an EMBL/GenBank/DDBJ whole genome shotgun (WGS) entry which is preliminary data.</text>
</comment>
<feature type="chain" id="PRO_5020350457" evidence="5">
    <location>
        <begin position="17"/>
        <end position="465"/>
    </location>
</feature>
<dbReference type="EMBL" id="SDHX01000001">
    <property type="protein sequence ID" value="RXK55611.1"/>
    <property type="molecule type" value="Genomic_DNA"/>
</dbReference>
<keyword evidence="8" id="KW-1185">Reference proteome</keyword>
<feature type="domain" description="Adenosine deaminase" evidence="6">
    <location>
        <begin position="165"/>
        <end position="424"/>
    </location>
</feature>
<evidence type="ECO:0000256" key="3">
    <source>
        <dbReference type="ARBA" id="ARBA00022729"/>
    </source>
</evidence>
<dbReference type="GO" id="GO:0004000">
    <property type="term" value="F:adenosine deaminase activity"/>
    <property type="evidence" value="ECO:0007669"/>
    <property type="project" value="TreeGrafter"/>
</dbReference>
<dbReference type="GO" id="GO:0006154">
    <property type="term" value="P:adenosine catabolic process"/>
    <property type="evidence" value="ECO:0007669"/>
    <property type="project" value="TreeGrafter"/>
</dbReference>
<evidence type="ECO:0000256" key="5">
    <source>
        <dbReference type="SAM" id="SignalP"/>
    </source>
</evidence>
<dbReference type="InterPro" id="IPR032466">
    <property type="entry name" value="Metal_Hydrolase"/>
</dbReference>